<dbReference type="PRINTS" id="PR00063">
    <property type="entry name" value="RIBOSOMALL27"/>
</dbReference>
<dbReference type="Pfam" id="PF01016">
    <property type="entry name" value="Ribosomal_L27"/>
    <property type="match status" value="1"/>
</dbReference>
<dbReference type="SUPFAM" id="SSF110324">
    <property type="entry name" value="Ribosomal L27 protein-like"/>
    <property type="match status" value="1"/>
</dbReference>
<evidence type="ECO:0000256" key="4">
    <source>
        <dbReference type="ARBA" id="ARBA00035267"/>
    </source>
</evidence>
<gene>
    <name evidence="6" type="ORF">SEUCBS140593_001943</name>
</gene>
<reference evidence="6 7" key="1">
    <citation type="submission" date="2024-01" db="EMBL/GenBank/DDBJ databases">
        <authorList>
            <person name="Allen C."/>
            <person name="Tagirdzhanova G."/>
        </authorList>
    </citation>
    <scope>NUCLEOTIDE SEQUENCE [LARGE SCALE GENOMIC DNA]</scope>
</reference>
<dbReference type="EMBL" id="CAWUHD010000012">
    <property type="protein sequence ID" value="CAK7213728.1"/>
    <property type="molecule type" value="Genomic_DNA"/>
</dbReference>
<keyword evidence="7" id="KW-1185">Reference proteome</keyword>
<evidence type="ECO:0000256" key="3">
    <source>
        <dbReference type="ARBA" id="ARBA00023274"/>
    </source>
</evidence>
<name>A0ABP0B2I6_9PEZI</name>
<dbReference type="PANTHER" id="PTHR15893">
    <property type="entry name" value="RIBOSOMAL PROTEIN L27"/>
    <property type="match status" value="1"/>
</dbReference>
<dbReference type="Gene3D" id="2.40.50.100">
    <property type="match status" value="1"/>
</dbReference>
<comment type="caution">
    <text evidence="6">The sequence shown here is derived from an EMBL/GenBank/DDBJ whole genome shotgun (WGS) entry which is preliminary data.</text>
</comment>
<evidence type="ECO:0000313" key="6">
    <source>
        <dbReference type="EMBL" id="CAK7213728.1"/>
    </source>
</evidence>
<dbReference type="PANTHER" id="PTHR15893:SF0">
    <property type="entry name" value="LARGE RIBOSOMAL SUBUNIT PROTEIN BL27M"/>
    <property type="match status" value="1"/>
</dbReference>
<feature type="region of interest" description="Disordered" evidence="5">
    <location>
        <begin position="266"/>
        <end position="288"/>
    </location>
</feature>
<feature type="region of interest" description="Disordered" evidence="5">
    <location>
        <begin position="300"/>
        <end position="333"/>
    </location>
</feature>
<protein>
    <recommendedName>
        <fullName evidence="4">Large ribosomal subunit protein bL27m</fullName>
    </recommendedName>
</protein>
<dbReference type="Proteomes" id="UP001642482">
    <property type="component" value="Unassembled WGS sequence"/>
</dbReference>
<keyword evidence="2" id="KW-0689">Ribosomal protein</keyword>
<evidence type="ECO:0000256" key="5">
    <source>
        <dbReference type="SAM" id="MobiDB-lite"/>
    </source>
</evidence>
<sequence>MRLMQMRLPIRAAVRPTVLTAATTTSPSLPPHSIVAANSAVEGHRYASVKAQGAYKLKNKKTLPKKMGAKRVGEQYVLPGTIIYKQRGTIWFPGENTILGRDHTIHAAVAGYVKYYRDPLRHPDRQYIGVTFERNDTLPYSPNAPRKRRLGMVAVPRKTPAAFEPLTRSGIPRRVIRRPGVIEAGETVEPTAAEAAEAAATDAVKAADAAANTAAGAAGKKENRAKVAARRWNEYIRLKRTSRVLYVTKNYMYRESNFQIGRLMGKNNGTRRYGSRSAVLRHRRAKRDAQLAQNKELLAQQRMLSADKSAKNTGGKKKKAEKKTDKKKGKKAA</sequence>
<dbReference type="InterPro" id="IPR001684">
    <property type="entry name" value="Ribosomal_bL27"/>
</dbReference>
<feature type="compositionally biased region" description="Basic residues" evidence="5">
    <location>
        <begin position="314"/>
        <end position="333"/>
    </location>
</feature>
<evidence type="ECO:0000256" key="2">
    <source>
        <dbReference type="ARBA" id="ARBA00022980"/>
    </source>
</evidence>
<proteinExistence type="inferred from homology"/>
<comment type="similarity">
    <text evidence="1">Belongs to the bacterial ribosomal protein bL27 family.</text>
</comment>
<evidence type="ECO:0000313" key="7">
    <source>
        <dbReference type="Proteomes" id="UP001642482"/>
    </source>
</evidence>
<keyword evidence="3" id="KW-0687">Ribonucleoprotein</keyword>
<evidence type="ECO:0000256" key="1">
    <source>
        <dbReference type="ARBA" id="ARBA00010797"/>
    </source>
</evidence>
<accession>A0ABP0B2I6</accession>
<organism evidence="6 7">
    <name type="scientific">Sporothrix eucalyptigena</name>
    <dbReference type="NCBI Taxonomy" id="1812306"/>
    <lineage>
        <taxon>Eukaryota</taxon>
        <taxon>Fungi</taxon>
        <taxon>Dikarya</taxon>
        <taxon>Ascomycota</taxon>
        <taxon>Pezizomycotina</taxon>
        <taxon>Sordariomycetes</taxon>
        <taxon>Sordariomycetidae</taxon>
        <taxon>Ophiostomatales</taxon>
        <taxon>Ophiostomataceae</taxon>
        <taxon>Sporothrix</taxon>
    </lineage>
</organism>